<feature type="transmembrane region" description="Helical" evidence="2">
    <location>
        <begin position="245"/>
        <end position="272"/>
    </location>
</feature>
<accession>A0ABU7SPM5</accession>
<comment type="caution">
    <text evidence="3">The sequence shown here is derived from an EMBL/GenBank/DDBJ whole genome shotgun (WGS) entry which is preliminary data.</text>
</comment>
<evidence type="ECO:0000313" key="3">
    <source>
        <dbReference type="EMBL" id="MEE6311639.1"/>
    </source>
</evidence>
<feature type="transmembrane region" description="Helical" evidence="2">
    <location>
        <begin position="426"/>
        <end position="444"/>
    </location>
</feature>
<dbReference type="Proteomes" id="UP001339911">
    <property type="component" value="Unassembled WGS sequence"/>
</dbReference>
<feature type="transmembrane region" description="Helical" evidence="2">
    <location>
        <begin position="183"/>
        <end position="203"/>
    </location>
</feature>
<protein>
    <recommendedName>
        <fullName evidence="5">Oligosaccharide repeat unit polymerase</fullName>
    </recommendedName>
</protein>
<keyword evidence="2" id="KW-1133">Transmembrane helix</keyword>
<evidence type="ECO:0008006" key="5">
    <source>
        <dbReference type="Google" id="ProtNLM"/>
    </source>
</evidence>
<reference evidence="3 4" key="1">
    <citation type="submission" date="2024-01" db="EMBL/GenBank/DDBJ databases">
        <title>Genome insights into Plantactinospora veratri sp. nov.</title>
        <authorList>
            <person name="Wang L."/>
        </authorList>
    </citation>
    <scope>NUCLEOTIDE SEQUENCE [LARGE SCALE GENOMIC DNA]</scope>
    <source>
        <strain evidence="3 4">NEAU-FHS4</strain>
    </source>
</reference>
<organism evidence="3 4">
    <name type="scientific">Plantactinospora veratri</name>
    <dbReference type="NCBI Taxonomy" id="1436122"/>
    <lineage>
        <taxon>Bacteria</taxon>
        <taxon>Bacillati</taxon>
        <taxon>Actinomycetota</taxon>
        <taxon>Actinomycetes</taxon>
        <taxon>Micromonosporales</taxon>
        <taxon>Micromonosporaceae</taxon>
        <taxon>Plantactinospora</taxon>
    </lineage>
</organism>
<feature type="transmembrane region" description="Helical" evidence="2">
    <location>
        <begin position="215"/>
        <end position="239"/>
    </location>
</feature>
<dbReference type="RefSeq" id="WP_331211527.1">
    <property type="nucleotide sequence ID" value="NZ_JAZGQL010000036.1"/>
</dbReference>
<feature type="transmembrane region" description="Helical" evidence="2">
    <location>
        <begin position="402"/>
        <end position="420"/>
    </location>
</feature>
<evidence type="ECO:0000256" key="2">
    <source>
        <dbReference type="SAM" id="Phobius"/>
    </source>
</evidence>
<evidence type="ECO:0000313" key="4">
    <source>
        <dbReference type="Proteomes" id="UP001339911"/>
    </source>
</evidence>
<feature type="compositionally biased region" description="Basic residues" evidence="1">
    <location>
        <begin position="15"/>
        <end position="24"/>
    </location>
</feature>
<feature type="compositionally biased region" description="Low complexity" evidence="1">
    <location>
        <begin position="457"/>
        <end position="472"/>
    </location>
</feature>
<dbReference type="EMBL" id="JAZGQL010000036">
    <property type="protein sequence ID" value="MEE6311639.1"/>
    <property type="molecule type" value="Genomic_DNA"/>
</dbReference>
<proteinExistence type="predicted"/>
<keyword evidence="4" id="KW-1185">Reference proteome</keyword>
<sequence length="472" mass="49894">MEITTSPHRGDPHAPSRRPGRQRRPAPAAPAGSGDGDPRPVRPAPVRTPPVRTQPVRTPLVRLLQRHPVSVLLLAPYLILVLPMAVLNRNPDLGFVLRLLGLALAASILVETVLAPLGAPRRRRTAHGTGPQTFAEANSGYPRLFLVARAVAVVSIVAELVGGYAGRGSVFAQVAGAQAASPLVNVVALVSGWKYLAFALLIASVHGGHARLASLYRWTVALVGVQVLLVFLTAISVTLVGYLTFVAAAGAICGVIRARYVLVAAVLLFLAWPTVFTVRNTIREENGVKVSSEVTAADRLRFDQQIGRASAYDVPVDVGQPGPAGYLRYGLVPRILDPDRPPLATGAAINRFLGGSDRSSFNFLTLGTVHFVDGPAGVVVYYGGWALVTGLLLRLRGAPGPLRLSLFCFVVAGPLLWSNGHPESTIAATQNTVAAVPVFLVLLLTRSTPADRPAPARPSGRVPVPRAGRPAR</sequence>
<gene>
    <name evidence="3" type="ORF">V1634_32920</name>
</gene>
<evidence type="ECO:0000256" key="1">
    <source>
        <dbReference type="SAM" id="MobiDB-lite"/>
    </source>
</evidence>
<feature type="region of interest" description="Disordered" evidence="1">
    <location>
        <begin position="450"/>
        <end position="472"/>
    </location>
</feature>
<keyword evidence="2" id="KW-0812">Transmembrane</keyword>
<keyword evidence="2" id="KW-0472">Membrane</keyword>
<feature type="transmembrane region" description="Helical" evidence="2">
    <location>
        <begin position="69"/>
        <end position="87"/>
    </location>
</feature>
<feature type="transmembrane region" description="Helical" evidence="2">
    <location>
        <begin position="93"/>
        <end position="114"/>
    </location>
</feature>
<feature type="region of interest" description="Disordered" evidence="1">
    <location>
        <begin position="1"/>
        <end position="53"/>
    </location>
</feature>
<name>A0ABU7SPM5_9ACTN</name>